<evidence type="ECO:0000256" key="3">
    <source>
        <dbReference type="ARBA" id="ARBA00022741"/>
    </source>
</evidence>
<dbReference type="InterPro" id="IPR027417">
    <property type="entry name" value="P-loop_NTPase"/>
</dbReference>
<keyword evidence="7" id="KW-1185">Reference proteome</keyword>
<dbReference type="InterPro" id="IPR050683">
    <property type="entry name" value="Bact_Polysacc_Export_ATP-bd"/>
</dbReference>
<dbReference type="InterPro" id="IPR003439">
    <property type="entry name" value="ABC_transporter-like_ATP-bd"/>
</dbReference>
<proteinExistence type="inferred from homology"/>
<protein>
    <submittedName>
        <fullName evidence="6">Polysaccharide ABC transporter ATP-binding protein</fullName>
    </submittedName>
</protein>
<keyword evidence="2" id="KW-0813">Transport</keyword>
<dbReference type="RefSeq" id="WP_260047533.1">
    <property type="nucleotide sequence ID" value="NZ_JANZXA010000015.1"/>
</dbReference>
<dbReference type="Gene3D" id="3.40.50.300">
    <property type="entry name" value="P-loop containing nucleotide triphosphate hydrolases"/>
    <property type="match status" value="1"/>
</dbReference>
<evidence type="ECO:0000313" key="7">
    <source>
        <dbReference type="Proteomes" id="UP001165583"/>
    </source>
</evidence>
<dbReference type="GO" id="GO:0005524">
    <property type="term" value="F:ATP binding"/>
    <property type="evidence" value="ECO:0007669"/>
    <property type="project" value="UniProtKB-KW"/>
</dbReference>
<evidence type="ECO:0000259" key="5">
    <source>
        <dbReference type="PROSITE" id="PS50893"/>
    </source>
</evidence>
<dbReference type="InterPro" id="IPR003593">
    <property type="entry name" value="AAA+_ATPase"/>
</dbReference>
<dbReference type="SMART" id="SM00382">
    <property type="entry name" value="AAA"/>
    <property type="match status" value="1"/>
</dbReference>
<dbReference type="SUPFAM" id="SSF52540">
    <property type="entry name" value="P-loop containing nucleoside triphosphate hydrolases"/>
    <property type="match status" value="1"/>
</dbReference>
<dbReference type="Proteomes" id="UP001165583">
    <property type="component" value="Unassembled WGS sequence"/>
</dbReference>
<comment type="caution">
    <text evidence="6">The sequence shown here is derived from an EMBL/GenBank/DDBJ whole genome shotgun (WGS) entry which is preliminary data.</text>
</comment>
<organism evidence="6 7">
    <name type="scientific">Novosphingobium mangrovi</name>
    <name type="common">ex Huang et al. 2023</name>
    <dbReference type="NCBI Taxonomy" id="2976432"/>
    <lineage>
        <taxon>Bacteria</taxon>
        <taxon>Pseudomonadati</taxon>
        <taxon>Pseudomonadota</taxon>
        <taxon>Alphaproteobacteria</taxon>
        <taxon>Sphingomonadales</taxon>
        <taxon>Sphingomonadaceae</taxon>
        <taxon>Novosphingobium</taxon>
    </lineage>
</organism>
<evidence type="ECO:0000313" key="6">
    <source>
        <dbReference type="EMBL" id="MCT2401507.1"/>
    </source>
</evidence>
<dbReference type="PANTHER" id="PTHR46743:SF2">
    <property type="entry name" value="TEICHOIC ACIDS EXPORT ATP-BINDING PROTEIN TAGH"/>
    <property type="match status" value="1"/>
</dbReference>
<keyword evidence="4 6" id="KW-0067">ATP-binding</keyword>
<keyword evidence="3" id="KW-0547">Nucleotide-binding</keyword>
<dbReference type="CDD" id="cd03220">
    <property type="entry name" value="ABC_KpsT_Wzt"/>
    <property type="match status" value="1"/>
</dbReference>
<feature type="domain" description="ABC transporter" evidence="5">
    <location>
        <begin position="26"/>
        <end position="256"/>
    </location>
</feature>
<dbReference type="EMBL" id="JANZXA010000015">
    <property type="protein sequence ID" value="MCT2401507.1"/>
    <property type="molecule type" value="Genomic_DNA"/>
</dbReference>
<comment type="similarity">
    <text evidence="1">Belongs to the ABC transporter superfamily.</text>
</comment>
<sequence>MSTDPAIVVDGLSKKYILGEARSSSLREAIATRAKKSLGMIPRQKGREFWALKDVSFSIPSGQMVGIVGNNGAGKSTLLKILSRITLPTEGQVQFAGRIGSLLEVGTGFHPELSGRDNVFLNGVILGMSQRDVARRFDEIVEFAGIGEFIDTPVKRYSSGMYLRLAFAVAAHLDSEILLVDEVLAVGDIAFQKKCMARMNDVTRAGRTVLFVSHNLTAVQALCQRIIWLAKGNVVDDGPTATVLSRYLRQTDEGESQCHKAWSKGEGPTGGSMELREVSVRPNGGGIGDPIDVKTPFIVEFVVEHAGSNLPVTLDFKMVNEQDQLVFNNGPVGEPAAWAKGTHRLRCAIPADLLNDGMYRISLGLNEGGEQVIEAQNVLALDVLDNDADRYGWFGKWDGVIRPRFAWEREMIAAS</sequence>
<reference evidence="6" key="1">
    <citation type="submission" date="2022-09" db="EMBL/GenBank/DDBJ databases">
        <title>Novosphingobium sp. Nov., a polycyclic aromatic hydrocarbon-degrading bacterium isolated form mangrove sediments in HongKong.</title>
        <authorList>
            <person name="Hu Z."/>
        </authorList>
    </citation>
    <scope>NUCLEOTIDE SEQUENCE</scope>
    <source>
        <strain evidence="6">HK4-1</strain>
    </source>
</reference>
<dbReference type="PANTHER" id="PTHR46743">
    <property type="entry name" value="TEICHOIC ACIDS EXPORT ATP-BINDING PROTEIN TAGH"/>
    <property type="match status" value="1"/>
</dbReference>
<gene>
    <name evidence="6" type="ORF">NZK81_18295</name>
</gene>
<accession>A0ABT2I9J5</accession>
<dbReference type="Pfam" id="PF00005">
    <property type="entry name" value="ABC_tran"/>
    <property type="match status" value="1"/>
</dbReference>
<evidence type="ECO:0000256" key="1">
    <source>
        <dbReference type="ARBA" id="ARBA00005417"/>
    </source>
</evidence>
<evidence type="ECO:0000256" key="2">
    <source>
        <dbReference type="ARBA" id="ARBA00022448"/>
    </source>
</evidence>
<dbReference type="InterPro" id="IPR015860">
    <property type="entry name" value="ABC_transpr_TagH-like"/>
</dbReference>
<evidence type="ECO:0000256" key="4">
    <source>
        <dbReference type="ARBA" id="ARBA00022840"/>
    </source>
</evidence>
<dbReference type="PROSITE" id="PS50893">
    <property type="entry name" value="ABC_TRANSPORTER_2"/>
    <property type="match status" value="1"/>
</dbReference>
<name>A0ABT2I9J5_9SPHN</name>